<reference evidence="1 2" key="2">
    <citation type="submission" date="2018-11" db="EMBL/GenBank/DDBJ databases">
        <authorList>
            <consortium name="Pathogen Informatics"/>
        </authorList>
    </citation>
    <scope>NUCLEOTIDE SEQUENCE [LARGE SCALE GENOMIC DNA]</scope>
    <source>
        <strain evidence="1">Dakar</strain>
        <strain evidence="2">Dakar, Senegal</strain>
    </source>
</reference>
<reference evidence="3" key="1">
    <citation type="submission" date="2016-06" db="UniProtKB">
        <authorList>
            <consortium name="WormBaseParasite"/>
        </authorList>
    </citation>
    <scope>IDENTIFICATION</scope>
</reference>
<dbReference type="WBParaSite" id="SCUD_0002289701-mRNA-1">
    <property type="protein sequence ID" value="SCUD_0002289701-mRNA-1"/>
    <property type="gene ID" value="SCUD_0002289701"/>
</dbReference>
<name>A0A183L6C6_9TREM</name>
<proteinExistence type="predicted"/>
<sequence length="124" mass="13835">MFCSKSTNTSRSKYFKIINFTQFNNPCISEPVICNSQIILSNNLFSFSTSSCYSRDKNGPVVYVGDDNNQTIELSVRVTNIGNDLVYATGLVSNFLPNLLELDSTVSCTVDFTKKLSVLTRNNH</sequence>
<accession>A0A183L6C6</accession>
<evidence type="ECO:0000313" key="3">
    <source>
        <dbReference type="WBParaSite" id="SCUD_0002289701-mRNA-1"/>
    </source>
</evidence>
<dbReference type="STRING" id="6186.A0A183L6C6"/>
<keyword evidence="2" id="KW-1185">Reference proteome</keyword>
<evidence type="ECO:0000313" key="1">
    <source>
        <dbReference type="EMBL" id="VDP80653.1"/>
    </source>
</evidence>
<gene>
    <name evidence="1" type="ORF">SCUD_LOCUS22894</name>
</gene>
<evidence type="ECO:0000313" key="2">
    <source>
        <dbReference type="Proteomes" id="UP000279833"/>
    </source>
</evidence>
<dbReference type="AlphaFoldDB" id="A0A183L6C6"/>
<organism evidence="3">
    <name type="scientific">Schistosoma curassoni</name>
    <dbReference type="NCBI Taxonomy" id="6186"/>
    <lineage>
        <taxon>Eukaryota</taxon>
        <taxon>Metazoa</taxon>
        <taxon>Spiralia</taxon>
        <taxon>Lophotrochozoa</taxon>
        <taxon>Platyhelminthes</taxon>
        <taxon>Trematoda</taxon>
        <taxon>Digenea</taxon>
        <taxon>Strigeidida</taxon>
        <taxon>Schistosomatoidea</taxon>
        <taxon>Schistosomatidae</taxon>
        <taxon>Schistosoma</taxon>
    </lineage>
</organism>
<dbReference type="EMBL" id="UZAK01051160">
    <property type="protein sequence ID" value="VDP80653.1"/>
    <property type="molecule type" value="Genomic_DNA"/>
</dbReference>
<protein>
    <submittedName>
        <fullName evidence="3">Integrin_alpha2 domain-containing protein</fullName>
    </submittedName>
</protein>
<dbReference type="Proteomes" id="UP000279833">
    <property type="component" value="Unassembled WGS sequence"/>
</dbReference>